<protein>
    <recommendedName>
        <fullName evidence="3">DZIP3-like HEPN domain-containing protein</fullName>
    </recommendedName>
</protein>
<evidence type="ECO:0000313" key="2">
    <source>
        <dbReference type="Proteomes" id="UP000596742"/>
    </source>
</evidence>
<evidence type="ECO:0008006" key="3">
    <source>
        <dbReference type="Google" id="ProtNLM"/>
    </source>
</evidence>
<evidence type="ECO:0000313" key="1">
    <source>
        <dbReference type="EMBL" id="VDI32722.1"/>
    </source>
</evidence>
<dbReference type="EMBL" id="UYJE01004943">
    <property type="protein sequence ID" value="VDI32722.1"/>
    <property type="molecule type" value="Genomic_DNA"/>
</dbReference>
<reference evidence="1" key="1">
    <citation type="submission" date="2018-11" db="EMBL/GenBank/DDBJ databases">
        <authorList>
            <person name="Alioto T."/>
            <person name="Alioto T."/>
        </authorList>
    </citation>
    <scope>NUCLEOTIDE SEQUENCE</scope>
</reference>
<name>A0A8B6ECW2_MYTGA</name>
<gene>
    <name evidence="1" type="ORF">MGAL_10B071778</name>
</gene>
<proteinExistence type="predicted"/>
<sequence length="484" mass="54690">MAYKGSKPFRVLIIDTQVSYFEDELEQISIYIDKDVQEKKDLKQVTENLHERLIITGENLQSAVIESKENINKLSERLIMSLFAIVTGVIDWEQAIYGSASSAVISGRSILAYLEGASCYSVNCMIEVENWTKYPLITPESCINGGIIKSSLVVVLPGQREQFVQVLEFGTGAVIKRGLFKDIGDFVTDELQKIIHTRFKMPNVEFKKRFDCGLIEPKLVTGSNEFSEEEITEYLCGSCTTLHPFIGEWSKEGHEALSLSMSPEDVPRYYPNAESLGQIQTTGTSTKVRVRVQAGERVFSNINDEATGTVSSSGFSKEEINFTKMGMIVLNILADVLYDLLKPDKPHLRSRCNCDITYLYSEHRKLNKHVPSNSNHRQYPHGPWGGCWQDIHNTDIAIGDDIERIRLTRNELQHSQIFKLDEIRYNELCSIVSGLLNRFDQHNKPARMYADALNEILAKTVSAEEAKSIENGILGMTIEVEIEQ</sequence>
<dbReference type="Proteomes" id="UP000596742">
    <property type="component" value="Unassembled WGS sequence"/>
</dbReference>
<comment type="caution">
    <text evidence="1">The sequence shown here is derived from an EMBL/GenBank/DDBJ whole genome shotgun (WGS) entry which is preliminary data.</text>
</comment>
<accession>A0A8B6ECW2</accession>
<dbReference type="AlphaFoldDB" id="A0A8B6ECW2"/>
<dbReference type="OrthoDB" id="5958466at2759"/>
<organism evidence="1 2">
    <name type="scientific">Mytilus galloprovincialis</name>
    <name type="common">Mediterranean mussel</name>
    <dbReference type="NCBI Taxonomy" id="29158"/>
    <lineage>
        <taxon>Eukaryota</taxon>
        <taxon>Metazoa</taxon>
        <taxon>Spiralia</taxon>
        <taxon>Lophotrochozoa</taxon>
        <taxon>Mollusca</taxon>
        <taxon>Bivalvia</taxon>
        <taxon>Autobranchia</taxon>
        <taxon>Pteriomorphia</taxon>
        <taxon>Mytilida</taxon>
        <taxon>Mytiloidea</taxon>
        <taxon>Mytilidae</taxon>
        <taxon>Mytilinae</taxon>
        <taxon>Mytilus</taxon>
    </lineage>
</organism>
<keyword evidence="2" id="KW-1185">Reference proteome</keyword>